<accession>A0AAU7JZV0</accession>
<name>A0AAU7JZV0_9MICO</name>
<dbReference type="GO" id="GO:0004519">
    <property type="term" value="F:endonuclease activity"/>
    <property type="evidence" value="ECO:0007669"/>
    <property type="project" value="UniProtKB-KW"/>
</dbReference>
<dbReference type="InterPro" id="IPR036691">
    <property type="entry name" value="Endo/exonu/phosph_ase_sf"/>
</dbReference>
<gene>
    <name evidence="2" type="ORF">ABEG17_08655</name>
</gene>
<dbReference type="RefSeq" id="WP_406832879.1">
    <property type="nucleotide sequence ID" value="NZ_CP157483.1"/>
</dbReference>
<evidence type="ECO:0000259" key="1">
    <source>
        <dbReference type="Pfam" id="PF03372"/>
    </source>
</evidence>
<protein>
    <submittedName>
        <fullName evidence="2">Endonuclease/exonuclease/phosphatase family protein</fullName>
    </submittedName>
</protein>
<dbReference type="SUPFAM" id="SSF56219">
    <property type="entry name" value="DNase I-like"/>
    <property type="match status" value="1"/>
</dbReference>
<feature type="domain" description="Endonuclease/exonuclease/phosphatase" evidence="1">
    <location>
        <begin position="39"/>
        <end position="228"/>
    </location>
</feature>
<keyword evidence="2" id="KW-0540">Nuclease</keyword>
<reference evidence="2" key="1">
    <citation type="submission" date="2024-05" db="EMBL/GenBank/DDBJ databases">
        <authorList>
            <person name="Kim S."/>
            <person name="Heo J."/>
            <person name="Choi H."/>
            <person name="Choi Y."/>
            <person name="Kwon S.-W."/>
            <person name="Kim Y."/>
        </authorList>
    </citation>
    <scope>NUCLEOTIDE SEQUENCE</scope>
    <source>
        <strain evidence="2">KACC 23699</strain>
    </source>
</reference>
<proteinExistence type="predicted"/>
<keyword evidence="2" id="KW-0378">Hydrolase</keyword>
<dbReference type="CDD" id="cd10283">
    <property type="entry name" value="MnuA_DNase1-like"/>
    <property type="match status" value="1"/>
</dbReference>
<dbReference type="AlphaFoldDB" id="A0AAU7JZV0"/>
<dbReference type="Pfam" id="PF03372">
    <property type="entry name" value="Exo_endo_phos"/>
    <property type="match status" value="1"/>
</dbReference>
<sequence>MSQATLEPPPTEVTADLADLAVALDAAIPARTDTNLLIGTWNLRALADLTAKWASGRADSPKRDWHSVACIAEVVSRMDVMAIQETRRETTAARFLLERLGDQWRLIISDVTEGPEGNGERLAFLYRADRVQPSGLVGELVLPSSAGQPTRQFARTPYAAGFTRAGVEFILTTVHVLWDKSAADRLPEITAFAQWMRQWADQPKDWNHNLLVLGDFNLDRLDDPLYQAFVSTGLFPPAELNAVPRTIFDTPGQQHFYDQIAWFSTDTGQSLLQGLDYTRRGGSFDFVPHVFPGMTLNQLSWRISDHYPLWVEFDTGTR</sequence>
<evidence type="ECO:0000313" key="2">
    <source>
        <dbReference type="EMBL" id="XBO45384.1"/>
    </source>
</evidence>
<keyword evidence="2" id="KW-0255">Endonuclease</keyword>
<dbReference type="InterPro" id="IPR005135">
    <property type="entry name" value="Endo/exonuclease/phosphatase"/>
</dbReference>
<dbReference type="Gene3D" id="3.60.10.10">
    <property type="entry name" value="Endonuclease/exonuclease/phosphatase"/>
    <property type="match status" value="1"/>
</dbReference>
<organism evidence="2">
    <name type="scientific">Pedococcus sp. KACC 23699</name>
    <dbReference type="NCBI Taxonomy" id="3149228"/>
    <lineage>
        <taxon>Bacteria</taxon>
        <taxon>Bacillati</taxon>
        <taxon>Actinomycetota</taxon>
        <taxon>Actinomycetes</taxon>
        <taxon>Micrococcales</taxon>
        <taxon>Intrasporangiaceae</taxon>
        <taxon>Pedococcus</taxon>
    </lineage>
</organism>
<dbReference type="EMBL" id="CP157483">
    <property type="protein sequence ID" value="XBO45384.1"/>
    <property type="molecule type" value="Genomic_DNA"/>
</dbReference>
<dbReference type="PANTHER" id="PTHR11371:SF31">
    <property type="entry name" value="EXTRACELLULAR NUCLEASE"/>
    <property type="match status" value="1"/>
</dbReference>
<dbReference type="PANTHER" id="PTHR11371">
    <property type="entry name" value="DEOXYRIBONUCLEASE"/>
    <property type="match status" value="1"/>
</dbReference>